<evidence type="ECO:0000313" key="5">
    <source>
        <dbReference type="EMBL" id="MDE1514753.1"/>
    </source>
</evidence>
<keyword evidence="2" id="KW-0547">Nucleotide-binding</keyword>
<evidence type="ECO:0000256" key="3">
    <source>
        <dbReference type="ARBA" id="ARBA00022840"/>
    </source>
</evidence>
<dbReference type="EMBL" id="JARBFT010000005">
    <property type="protein sequence ID" value="MDE1514753.1"/>
    <property type="molecule type" value="Genomic_DNA"/>
</dbReference>
<dbReference type="InterPro" id="IPR050763">
    <property type="entry name" value="ABC_transporter_ATP-binding"/>
</dbReference>
<dbReference type="InterPro" id="IPR017871">
    <property type="entry name" value="ABC_transporter-like_CS"/>
</dbReference>
<dbReference type="SMART" id="SM00382">
    <property type="entry name" value="AAA"/>
    <property type="match status" value="1"/>
</dbReference>
<evidence type="ECO:0000256" key="1">
    <source>
        <dbReference type="ARBA" id="ARBA00022448"/>
    </source>
</evidence>
<dbReference type="Gene3D" id="3.40.50.300">
    <property type="entry name" value="P-loop containing nucleotide triphosphate hydrolases"/>
    <property type="match status" value="1"/>
</dbReference>
<gene>
    <name evidence="5" type="ORF">PUN32_06985</name>
</gene>
<name>A0ABT5V1X2_9VIBR</name>
<feature type="domain" description="ABC transporter" evidence="4">
    <location>
        <begin position="4"/>
        <end position="235"/>
    </location>
</feature>
<keyword evidence="1" id="KW-0813">Transport</keyword>
<sequence length="305" mass="34229">MYALEIQQLTKTYAGGFEALKGISLQVQQGDFYALLGPNGAGKSTTIGIIASLVNKTSGQVSVFGYDLDTQLERAKQQLGLVPQEFNFNPFETVEQIVLQQAGYYGVPKALAKQRAKKYLTQLDLWEKRSERARHLSGGMKRRLMIARALMHEPQLLILDEPTAGVDIELRRSMWEFLQQINQQGVTIILTTHYLEEAETLCRNIGIIQRGELIENTSMKDLLGKLDVETFVLDIDGQQTIAPLQGVIKQQLVQGSLEIELEKSQGINHVFSQLTEQGVKVLSMRNKVNRLEELFVSIVNNAKRG</sequence>
<dbReference type="PANTHER" id="PTHR42711">
    <property type="entry name" value="ABC TRANSPORTER ATP-BINDING PROTEIN"/>
    <property type="match status" value="1"/>
</dbReference>
<dbReference type="PROSITE" id="PS00211">
    <property type="entry name" value="ABC_TRANSPORTER_1"/>
    <property type="match status" value="1"/>
</dbReference>
<dbReference type="InterPro" id="IPR003439">
    <property type="entry name" value="ABC_transporter-like_ATP-bd"/>
</dbReference>
<dbReference type="Pfam" id="PF00005">
    <property type="entry name" value="ABC_tran"/>
    <property type="match status" value="1"/>
</dbReference>
<dbReference type="PANTHER" id="PTHR42711:SF15">
    <property type="entry name" value="ABC-TYPE MULTIDRUG TRANSPORT SYSTEM, ATPASE COMPONENT"/>
    <property type="match status" value="1"/>
</dbReference>
<proteinExistence type="predicted"/>
<dbReference type="InterPro" id="IPR003593">
    <property type="entry name" value="AAA+_ATPase"/>
</dbReference>
<evidence type="ECO:0000313" key="6">
    <source>
        <dbReference type="Proteomes" id="UP001216189"/>
    </source>
</evidence>
<dbReference type="Proteomes" id="UP001216189">
    <property type="component" value="Unassembled WGS sequence"/>
</dbReference>
<dbReference type="RefSeq" id="WP_166013614.1">
    <property type="nucleotide sequence ID" value="NZ_JARBFT010000005.1"/>
</dbReference>
<keyword evidence="3 5" id="KW-0067">ATP-binding</keyword>
<keyword evidence="6" id="KW-1185">Reference proteome</keyword>
<reference evidence="5 6" key="1">
    <citation type="submission" date="2023-02" db="EMBL/GenBank/DDBJ databases">
        <title>Vibrio intestini sp. nov., a close relative of Vibrio cholerae isolated from the intestine of Healthy Culter dabryi.</title>
        <authorList>
            <person name="Wu N."/>
        </authorList>
    </citation>
    <scope>NUCLEOTIDE SEQUENCE [LARGE SCALE GENOMIC DNA]</scope>
    <source>
        <strain evidence="5 6">DSL-7</strain>
    </source>
</reference>
<dbReference type="PROSITE" id="PS50893">
    <property type="entry name" value="ABC_TRANSPORTER_2"/>
    <property type="match status" value="1"/>
</dbReference>
<evidence type="ECO:0000256" key="2">
    <source>
        <dbReference type="ARBA" id="ARBA00022741"/>
    </source>
</evidence>
<dbReference type="InterPro" id="IPR027417">
    <property type="entry name" value="P-loop_NTPase"/>
</dbReference>
<dbReference type="GO" id="GO:0005524">
    <property type="term" value="F:ATP binding"/>
    <property type="evidence" value="ECO:0007669"/>
    <property type="project" value="UniProtKB-KW"/>
</dbReference>
<dbReference type="CDD" id="cd03230">
    <property type="entry name" value="ABC_DR_subfamily_A"/>
    <property type="match status" value="1"/>
</dbReference>
<dbReference type="SUPFAM" id="SSF52540">
    <property type="entry name" value="P-loop containing nucleoside triphosphate hydrolases"/>
    <property type="match status" value="1"/>
</dbReference>
<protein>
    <submittedName>
        <fullName evidence="5">ABC transporter ATP-binding protein</fullName>
    </submittedName>
</protein>
<comment type="caution">
    <text evidence="5">The sequence shown here is derived from an EMBL/GenBank/DDBJ whole genome shotgun (WGS) entry which is preliminary data.</text>
</comment>
<organism evidence="5 6">
    <name type="scientific">Vibrio chanodichtyis</name>
    <dbReference type="NCBI Taxonomy" id="3027932"/>
    <lineage>
        <taxon>Bacteria</taxon>
        <taxon>Pseudomonadati</taxon>
        <taxon>Pseudomonadota</taxon>
        <taxon>Gammaproteobacteria</taxon>
        <taxon>Vibrionales</taxon>
        <taxon>Vibrionaceae</taxon>
        <taxon>Vibrio</taxon>
    </lineage>
</organism>
<evidence type="ECO:0000259" key="4">
    <source>
        <dbReference type="PROSITE" id="PS50893"/>
    </source>
</evidence>
<accession>A0ABT5V1X2</accession>